<protein>
    <recommendedName>
        <fullName evidence="12">SET domain-containing protein</fullName>
    </recommendedName>
</protein>
<comment type="caution">
    <text evidence="13">The sequence shown here is derived from an EMBL/GenBank/DDBJ whole genome shotgun (WGS) entry which is preliminary data.</text>
</comment>
<dbReference type="CDD" id="cd10528">
    <property type="entry name" value="SET_SETD8"/>
    <property type="match status" value="1"/>
</dbReference>
<keyword evidence="7" id="KW-0156">Chromatin regulator</keyword>
<dbReference type="GO" id="GO:0032259">
    <property type="term" value="P:methylation"/>
    <property type="evidence" value="ECO:0007669"/>
    <property type="project" value="UniProtKB-KW"/>
</dbReference>
<evidence type="ECO:0000256" key="9">
    <source>
        <dbReference type="ARBA" id="ARBA00023163"/>
    </source>
</evidence>
<keyword evidence="9" id="KW-0804">Transcription</keyword>
<dbReference type="OrthoDB" id="5560686at2759"/>
<dbReference type="PANTHER" id="PTHR46167">
    <property type="entry name" value="N-LYSINE METHYLTRANSFERASE KMT5A"/>
    <property type="match status" value="1"/>
</dbReference>
<proteinExistence type="predicted"/>
<gene>
    <name evidence="13" type="ORF">AFUS01_LOCUS11887</name>
</gene>
<dbReference type="PANTHER" id="PTHR46167:SF1">
    <property type="entry name" value="N-LYSINE METHYLTRANSFERASE KMT5A"/>
    <property type="match status" value="1"/>
</dbReference>
<sequence length="252" mass="28738">MWPMAPTTVSAIQAAIAPATPPMSALSYKLSIPTKKCAVHEVLADPQFKMGIDSPKRDFPLSPKNTTREKKRRGQHVSKLGDFFPQNRRSQRKINQALAEKQQKILVQAIVDGKDEGIKETKFKEKGRGVVACKKFLRGEFVVEYSGNLITLAEAKENEAKYAQDINIGCYMYYFRFKNRQYCIDATAESRRLGRLANHSRHGNCITKVVEAQGIPRLILVAKRDIEIGEEILYDYGDRRKNAIRHHPWLIH</sequence>
<keyword evidence="5" id="KW-0808">Transferase</keyword>
<feature type="region of interest" description="Disordered" evidence="11">
    <location>
        <begin position="54"/>
        <end position="75"/>
    </location>
</feature>
<dbReference type="PROSITE" id="PS51571">
    <property type="entry name" value="SAM_MT43_PR_SET"/>
    <property type="match status" value="1"/>
</dbReference>
<keyword evidence="10" id="KW-0539">Nucleus</keyword>
<dbReference type="InterPro" id="IPR016858">
    <property type="entry name" value="KMT5A-like"/>
</dbReference>
<dbReference type="GO" id="GO:0006357">
    <property type="term" value="P:regulation of transcription by RNA polymerase II"/>
    <property type="evidence" value="ECO:0007669"/>
    <property type="project" value="TreeGrafter"/>
</dbReference>
<accession>A0A8J2K9C6</accession>
<dbReference type="InterPro" id="IPR051760">
    <property type="entry name" value="KMT5A"/>
</dbReference>
<comment type="subcellular location">
    <subcellularLocation>
        <location evidence="2">Chromosome</location>
    </subcellularLocation>
    <subcellularLocation>
        <location evidence="1">Nucleus</location>
    </subcellularLocation>
</comment>
<keyword evidence="4" id="KW-0489">Methyltransferase</keyword>
<evidence type="ECO:0000256" key="4">
    <source>
        <dbReference type="ARBA" id="ARBA00022603"/>
    </source>
</evidence>
<dbReference type="GO" id="GO:0005634">
    <property type="term" value="C:nucleus"/>
    <property type="evidence" value="ECO:0007669"/>
    <property type="project" value="UniProtKB-SubCell"/>
</dbReference>
<name>A0A8J2K9C6_9HEXA</name>
<keyword evidence="3" id="KW-0158">Chromosome</keyword>
<evidence type="ECO:0000259" key="12">
    <source>
        <dbReference type="PROSITE" id="PS50280"/>
    </source>
</evidence>
<dbReference type="SMART" id="SM00317">
    <property type="entry name" value="SET"/>
    <property type="match status" value="1"/>
</dbReference>
<evidence type="ECO:0000256" key="2">
    <source>
        <dbReference type="ARBA" id="ARBA00004286"/>
    </source>
</evidence>
<dbReference type="InterPro" id="IPR001214">
    <property type="entry name" value="SET_dom"/>
</dbReference>
<keyword evidence="8" id="KW-0805">Transcription regulation</keyword>
<dbReference type="GO" id="GO:0042799">
    <property type="term" value="F:histone H4K20 methyltransferase activity"/>
    <property type="evidence" value="ECO:0007669"/>
    <property type="project" value="InterPro"/>
</dbReference>
<dbReference type="Pfam" id="PF00856">
    <property type="entry name" value="SET"/>
    <property type="match status" value="1"/>
</dbReference>
<feature type="domain" description="SET" evidence="12">
    <location>
        <begin position="116"/>
        <end position="237"/>
    </location>
</feature>
<dbReference type="GO" id="GO:0005700">
    <property type="term" value="C:polytene chromosome"/>
    <property type="evidence" value="ECO:0007669"/>
    <property type="project" value="TreeGrafter"/>
</dbReference>
<evidence type="ECO:0000256" key="10">
    <source>
        <dbReference type="ARBA" id="ARBA00023242"/>
    </source>
</evidence>
<keyword evidence="6" id="KW-0949">S-adenosyl-L-methionine</keyword>
<evidence type="ECO:0000313" key="13">
    <source>
        <dbReference type="EMBL" id="CAG7722770.1"/>
    </source>
</evidence>
<dbReference type="AlphaFoldDB" id="A0A8J2K9C6"/>
<evidence type="ECO:0000256" key="11">
    <source>
        <dbReference type="SAM" id="MobiDB-lite"/>
    </source>
</evidence>
<dbReference type="PROSITE" id="PS50280">
    <property type="entry name" value="SET"/>
    <property type="match status" value="1"/>
</dbReference>
<evidence type="ECO:0000256" key="6">
    <source>
        <dbReference type="ARBA" id="ARBA00022691"/>
    </source>
</evidence>
<evidence type="ECO:0000256" key="5">
    <source>
        <dbReference type="ARBA" id="ARBA00022679"/>
    </source>
</evidence>
<evidence type="ECO:0000256" key="1">
    <source>
        <dbReference type="ARBA" id="ARBA00004123"/>
    </source>
</evidence>
<dbReference type="GO" id="GO:0043516">
    <property type="term" value="P:regulation of DNA damage response, signal transduction by p53 class mediator"/>
    <property type="evidence" value="ECO:0007669"/>
    <property type="project" value="TreeGrafter"/>
</dbReference>
<dbReference type="InterPro" id="IPR047266">
    <property type="entry name" value="KMT5A-like_SET"/>
</dbReference>
<dbReference type="EMBL" id="CAJVCH010092373">
    <property type="protein sequence ID" value="CAG7722770.1"/>
    <property type="molecule type" value="Genomic_DNA"/>
</dbReference>
<reference evidence="13" key="1">
    <citation type="submission" date="2021-06" db="EMBL/GenBank/DDBJ databases">
        <authorList>
            <person name="Hodson N. C."/>
            <person name="Mongue J. A."/>
            <person name="Jaron S. K."/>
        </authorList>
    </citation>
    <scope>NUCLEOTIDE SEQUENCE</scope>
</reference>
<evidence type="ECO:0000256" key="8">
    <source>
        <dbReference type="ARBA" id="ARBA00023015"/>
    </source>
</evidence>
<organism evidence="13 14">
    <name type="scientific">Allacma fusca</name>
    <dbReference type="NCBI Taxonomy" id="39272"/>
    <lineage>
        <taxon>Eukaryota</taxon>
        <taxon>Metazoa</taxon>
        <taxon>Ecdysozoa</taxon>
        <taxon>Arthropoda</taxon>
        <taxon>Hexapoda</taxon>
        <taxon>Collembola</taxon>
        <taxon>Symphypleona</taxon>
        <taxon>Sminthuridae</taxon>
        <taxon>Allacma</taxon>
    </lineage>
</organism>
<evidence type="ECO:0000313" key="14">
    <source>
        <dbReference type="Proteomes" id="UP000708208"/>
    </source>
</evidence>
<dbReference type="Proteomes" id="UP000708208">
    <property type="component" value="Unassembled WGS sequence"/>
</dbReference>
<keyword evidence="14" id="KW-1185">Reference proteome</keyword>
<evidence type="ECO:0000256" key="3">
    <source>
        <dbReference type="ARBA" id="ARBA00022454"/>
    </source>
</evidence>
<evidence type="ECO:0000256" key="7">
    <source>
        <dbReference type="ARBA" id="ARBA00022853"/>
    </source>
</evidence>